<dbReference type="AlphaFoldDB" id="A0A927M0J5"/>
<dbReference type="Proteomes" id="UP000649753">
    <property type="component" value="Unassembled WGS sequence"/>
</dbReference>
<dbReference type="EMBL" id="JADBEB010000001">
    <property type="protein sequence ID" value="MBE1485359.1"/>
    <property type="molecule type" value="Genomic_DNA"/>
</dbReference>
<keyword evidence="2" id="KW-1185">Reference proteome</keyword>
<proteinExistence type="predicted"/>
<evidence type="ECO:0000313" key="1">
    <source>
        <dbReference type="EMBL" id="MBE1485359.1"/>
    </source>
</evidence>
<name>A0A927M0J5_9ACTN</name>
<gene>
    <name evidence="1" type="ORF">H4W31_000997</name>
</gene>
<evidence type="ECO:0000313" key="2">
    <source>
        <dbReference type="Proteomes" id="UP000649753"/>
    </source>
</evidence>
<dbReference type="RefSeq" id="WP_192765558.1">
    <property type="nucleotide sequence ID" value="NZ_JADBEB010000001.1"/>
</dbReference>
<protein>
    <submittedName>
        <fullName evidence="1">Uncharacterized protein</fullName>
    </submittedName>
</protein>
<comment type="caution">
    <text evidence="1">The sequence shown here is derived from an EMBL/GenBank/DDBJ whole genome shotgun (WGS) entry which is preliminary data.</text>
</comment>
<reference evidence="1" key="1">
    <citation type="submission" date="2020-10" db="EMBL/GenBank/DDBJ databases">
        <title>Sequencing the genomes of 1000 actinobacteria strains.</title>
        <authorList>
            <person name="Klenk H.-P."/>
        </authorList>
    </citation>
    <scope>NUCLEOTIDE SEQUENCE</scope>
    <source>
        <strain evidence="1">DSM 46832</strain>
    </source>
</reference>
<organism evidence="1 2">
    <name type="scientific">Plantactinospora soyae</name>
    <dbReference type="NCBI Taxonomy" id="1544732"/>
    <lineage>
        <taxon>Bacteria</taxon>
        <taxon>Bacillati</taxon>
        <taxon>Actinomycetota</taxon>
        <taxon>Actinomycetes</taxon>
        <taxon>Micromonosporales</taxon>
        <taxon>Micromonosporaceae</taxon>
        <taxon>Plantactinospora</taxon>
    </lineage>
</organism>
<accession>A0A927M0J5</accession>
<sequence>MFEGASLGRTRWQRRRTTGVVCTAAGWFVATIEPVVLGGLGLPVDRQLLDFGKGEPGVMCLVRCPLGGAGWLPTRLLDRGSGTCAPKGNRIRLSAAVGG</sequence>